<dbReference type="InterPro" id="IPR029032">
    <property type="entry name" value="AhpD-like"/>
</dbReference>
<dbReference type="EMBL" id="MU005584">
    <property type="protein sequence ID" value="KAF2683469.1"/>
    <property type="molecule type" value="Genomic_DNA"/>
</dbReference>
<dbReference type="Gene3D" id="1.20.1290.10">
    <property type="entry name" value="AhpD-like"/>
    <property type="match status" value="1"/>
</dbReference>
<evidence type="ECO:0000256" key="1">
    <source>
        <dbReference type="SAM" id="SignalP"/>
    </source>
</evidence>
<protein>
    <submittedName>
        <fullName evidence="2">Uncharacterized protein</fullName>
    </submittedName>
</protein>
<feature type="signal peptide" evidence="1">
    <location>
        <begin position="1"/>
        <end position="15"/>
    </location>
</feature>
<gene>
    <name evidence="2" type="ORF">K458DRAFT_419072</name>
</gene>
<dbReference type="SUPFAM" id="SSF69118">
    <property type="entry name" value="AhpD-like"/>
    <property type="match status" value="1"/>
</dbReference>
<evidence type="ECO:0000313" key="2">
    <source>
        <dbReference type="EMBL" id="KAF2683469.1"/>
    </source>
</evidence>
<keyword evidence="1" id="KW-0732">Signal</keyword>
<feature type="chain" id="PRO_5026241259" evidence="1">
    <location>
        <begin position="16"/>
        <end position="219"/>
    </location>
</feature>
<keyword evidence="3" id="KW-1185">Reference proteome</keyword>
<organism evidence="2 3">
    <name type="scientific">Lentithecium fluviatile CBS 122367</name>
    <dbReference type="NCBI Taxonomy" id="1168545"/>
    <lineage>
        <taxon>Eukaryota</taxon>
        <taxon>Fungi</taxon>
        <taxon>Dikarya</taxon>
        <taxon>Ascomycota</taxon>
        <taxon>Pezizomycotina</taxon>
        <taxon>Dothideomycetes</taxon>
        <taxon>Pleosporomycetidae</taxon>
        <taxon>Pleosporales</taxon>
        <taxon>Massarineae</taxon>
        <taxon>Lentitheciaceae</taxon>
        <taxon>Lentithecium</taxon>
    </lineage>
</organism>
<proteinExistence type="predicted"/>
<reference evidence="2" key="1">
    <citation type="journal article" date="2020" name="Stud. Mycol.">
        <title>101 Dothideomycetes genomes: a test case for predicting lifestyles and emergence of pathogens.</title>
        <authorList>
            <person name="Haridas S."/>
            <person name="Albert R."/>
            <person name="Binder M."/>
            <person name="Bloem J."/>
            <person name="Labutti K."/>
            <person name="Salamov A."/>
            <person name="Andreopoulos B."/>
            <person name="Baker S."/>
            <person name="Barry K."/>
            <person name="Bills G."/>
            <person name="Bluhm B."/>
            <person name="Cannon C."/>
            <person name="Castanera R."/>
            <person name="Culley D."/>
            <person name="Daum C."/>
            <person name="Ezra D."/>
            <person name="Gonzalez J."/>
            <person name="Henrissat B."/>
            <person name="Kuo A."/>
            <person name="Liang C."/>
            <person name="Lipzen A."/>
            <person name="Lutzoni F."/>
            <person name="Magnuson J."/>
            <person name="Mondo S."/>
            <person name="Nolan M."/>
            <person name="Ohm R."/>
            <person name="Pangilinan J."/>
            <person name="Park H.-J."/>
            <person name="Ramirez L."/>
            <person name="Alfaro M."/>
            <person name="Sun H."/>
            <person name="Tritt A."/>
            <person name="Yoshinaga Y."/>
            <person name="Zwiers L.-H."/>
            <person name="Turgeon B."/>
            <person name="Goodwin S."/>
            <person name="Spatafora J."/>
            <person name="Crous P."/>
            <person name="Grigoriev I."/>
        </authorList>
    </citation>
    <scope>NUCLEOTIDE SEQUENCE</scope>
    <source>
        <strain evidence="2">CBS 122367</strain>
    </source>
</reference>
<dbReference type="Proteomes" id="UP000799291">
    <property type="component" value="Unassembled WGS sequence"/>
</dbReference>
<evidence type="ECO:0000313" key="3">
    <source>
        <dbReference type="Proteomes" id="UP000799291"/>
    </source>
</evidence>
<name>A0A6G1J005_9PLEO</name>
<dbReference type="PANTHER" id="PTHR34846:SF11">
    <property type="entry name" value="4-CARBOXYMUCONOLACTONE DECARBOXYLASE FAMILY PROTEIN (AFU_ORTHOLOGUE AFUA_6G11590)"/>
    <property type="match status" value="1"/>
</dbReference>
<dbReference type="AlphaFoldDB" id="A0A6G1J005"/>
<dbReference type="OrthoDB" id="2567457at2759"/>
<accession>A0A6G1J005</accession>
<dbReference type="PANTHER" id="PTHR34846">
    <property type="entry name" value="4-CARBOXYMUCONOLACTONE DECARBOXYLASE FAMILY PROTEIN (AFU_ORTHOLOGUE AFUA_6G11590)"/>
    <property type="match status" value="1"/>
</dbReference>
<sequence length="219" mass="23792">MLVIHLLGLVLGALSIPLCRHDMSHDHDQEEDKARFPADEQTPEQQAAFTEAERRVKEVYGSSFKLKDDHGNLLGPFGILSYAPTTFLPFLNYTQSYATLPSLTPKERELSVLATASVTKSVYILYAHKSIAVTVGLTPKQAQDASEGEIPEHLAQREQFVYRLALKMATDFGVISDEVFGDAVTEIGREGVAQLAQVVGGYLSGSILVSVADVGLPSS</sequence>